<dbReference type="Proteomes" id="UP001054837">
    <property type="component" value="Unassembled WGS sequence"/>
</dbReference>
<proteinExistence type="predicted"/>
<name>A0AAV4UMT6_9ARAC</name>
<dbReference type="AlphaFoldDB" id="A0AAV4UMT6"/>
<protein>
    <submittedName>
        <fullName evidence="1">Uncharacterized protein</fullName>
    </submittedName>
</protein>
<keyword evidence="2" id="KW-1185">Reference proteome</keyword>
<reference evidence="1 2" key="1">
    <citation type="submission" date="2021-06" db="EMBL/GenBank/DDBJ databases">
        <title>Caerostris darwini draft genome.</title>
        <authorList>
            <person name="Kono N."/>
            <person name="Arakawa K."/>
        </authorList>
    </citation>
    <scope>NUCLEOTIDE SEQUENCE [LARGE SCALE GENOMIC DNA]</scope>
</reference>
<comment type="caution">
    <text evidence="1">The sequence shown here is derived from an EMBL/GenBank/DDBJ whole genome shotgun (WGS) entry which is preliminary data.</text>
</comment>
<organism evidence="1 2">
    <name type="scientific">Caerostris darwini</name>
    <dbReference type="NCBI Taxonomy" id="1538125"/>
    <lineage>
        <taxon>Eukaryota</taxon>
        <taxon>Metazoa</taxon>
        <taxon>Ecdysozoa</taxon>
        <taxon>Arthropoda</taxon>
        <taxon>Chelicerata</taxon>
        <taxon>Arachnida</taxon>
        <taxon>Araneae</taxon>
        <taxon>Araneomorphae</taxon>
        <taxon>Entelegynae</taxon>
        <taxon>Araneoidea</taxon>
        <taxon>Araneidae</taxon>
        <taxon>Caerostris</taxon>
    </lineage>
</organism>
<accession>A0AAV4UMT6</accession>
<sequence length="99" mass="11006">MLDKSGQMPLCRMPGTSTVKFWMNDSGKKSRLASFSLLILKRERRTQYLGEMSTNCTTTVQSGDNALQKKVVSLLTTSLVPLLFKYCAPFLDGRGHCVA</sequence>
<evidence type="ECO:0000313" key="2">
    <source>
        <dbReference type="Proteomes" id="UP001054837"/>
    </source>
</evidence>
<evidence type="ECO:0000313" key="1">
    <source>
        <dbReference type="EMBL" id="GIY59052.1"/>
    </source>
</evidence>
<gene>
    <name evidence="1" type="ORF">CDAR_275561</name>
</gene>
<dbReference type="EMBL" id="BPLQ01011596">
    <property type="protein sequence ID" value="GIY59052.1"/>
    <property type="molecule type" value="Genomic_DNA"/>
</dbReference>